<name>A0A2P4YKU9_9STRA</name>
<dbReference type="EMBL" id="NCKW01002009">
    <property type="protein sequence ID" value="POM78435.1"/>
    <property type="molecule type" value="Genomic_DNA"/>
</dbReference>
<dbReference type="Proteomes" id="UP000237271">
    <property type="component" value="Unassembled WGS sequence"/>
</dbReference>
<gene>
    <name evidence="1" type="ORF">PHPALM_4032</name>
</gene>
<dbReference type="AlphaFoldDB" id="A0A2P4YKU9"/>
<dbReference type="OrthoDB" id="102401at2759"/>
<reference evidence="1 2" key="1">
    <citation type="journal article" date="2017" name="Genome Biol. Evol.">
        <title>Phytophthora megakarya and P. palmivora, closely related causal agents of cacao black pod rot, underwent increases in genome sizes and gene numbers by different mechanisms.</title>
        <authorList>
            <person name="Ali S.S."/>
            <person name="Shao J."/>
            <person name="Lary D.J."/>
            <person name="Kronmiller B."/>
            <person name="Shen D."/>
            <person name="Strem M.D."/>
            <person name="Amoako-Attah I."/>
            <person name="Akrofi A.Y."/>
            <person name="Begoude B.A."/>
            <person name="Ten Hoopen G.M."/>
            <person name="Coulibaly K."/>
            <person name="Kebe B.I."/>
            <person name="Melnick R.L."/>
            <person name="Guiltinan M.J."/>
            <person name="Tyler B.M."/>
            <person name="Meinhardt L.W."/>
            <person name="Bailey B.A."/>
        </authorList>
    </citation>
    <scope>NUCLEOTIDE SEQUENCE [LARGE SCALE GENOMIC DNA]</scope>
    <source>
        <strain evidence="2">sbr112.9</strain>
    </source>
</reference>
<organism evidence="1 2">
    <name type="scientific">Phytophthora palmivora</name>
    <dbReference type="NCBI Taxonomy" id="4796"/>
    <lineage>
        <taxon>Eukaryota</taxon>
        <taxon>Sar</taxon>
        <taxon>Stramenopiles</taxon>
        <taxon>Oomycota</taxon>
        <taxon>Peronosporomycetes</taxon>
        <taxon>Peronosporales</taxon>
        <taxon>Peronosporaceae</taxon>
        <taxon>Phytophthora</taxon>
    </lineage>
</organism>
<protein>
    <submittedName>
        <fullName evidence="1">Uncharacterized protein</fullName>
    </submittedName>
</protein>
<evidence type="ECO:0000313" key="1">
    <source>
        <dbReference type="EMBL" id="POM78435.1"/>
    </source>
</evidence>
<keyword evidence="2" id="KW-1185">Reference proteome</keyword>
<evidence type="ECO:0000313" key="2">
    <source>
        <dbReference type="Proteomes" id="UP000237271"/>
    </source>
</evidence>
<proteinExistence type="predicted"/>
<sequence>MRDYELEGLKSLGLKGKTDIVAWRAKTGLQYRVKVRNTTGRLVYISDLRSEKKQKLIADYYKVPIKKLKERLLPTCRPTERFRHIPSKNTDEYVYQNLRDDEFYDRLEQVLLQQDHALKFQVAIGYTVYHRNHKLGSEAAVISEVIRLNKHVVNFPQPPQSNKCLMFCIAYHLQEGDKPAHDRMSALTKAVVRKYLAYKGQVYTDKKFPAAYKIFPPVDIYQIRDIEDCLKINIEVYMMDEATEEFCHSVKSFMTTELMLFEFL</sequence>
<accession>A0A2P4YKU9</accession>
<comment type="caution">
    <text evidence="1">The sequence shown here is derived from an EMBL/GenBank/DDBJ whole genome shotgun (WGS) entry which is preliminary data.</text>
</comment>